<feature type="compositionally biased region" description="Basic and acidic residues" evidence="1">
    <location>
        <begin position="190"/>
        <end position="201"/>
    </location>
</feature>
<dbReference type="Pfam" id="PF07759">
    <property type="entry name" value="DUF1615"/>
    <property type="match status" value="1"/>
</dbReference>
<reference evidence="2 3" key="1">
    <citation type="submission" date="2016-10" db="EMBL/GenBank/DDBJ databases">
        <authorList>
            <person name="de Groot N.N."/>
        </authorList>
    </citation>
    <scope>NUCLEOTIDE SEQUENCE [LARGE SCALE GENOMIC DNA]</scope>
    <source>
        <strain evidence="2 3">DSM 5885</strain>
    </source>
</reference>
<dbReference type="Proteomes" id="UP000198607">
    <property type="component" value="Unassembled WGS sequence"/>
</dbReference>
<feature type="region of interest" description="Disordered" evidence="1">
    <location>
        <begin position="145"/>
        <end position="201"/>
    </location>
</feature>
<gene>
    <name evidence="2" type="ORF">SAMN05660652_04121</name>
</gene>
<protein>
    <recommendedName>
        <fullName evidence="4">DUF1615 domain-containing protein</fullName>
    </recommendedName>
</protein>
<keyword evidence="3" id="KW-1185">Reference proteome</keyword>
<dbReference type="EMBL" id="FNCY01000037">
    <property type="protein sequence ID" value="SDI84420.1"/>
    <property type="molecule type" value="Genomic_DNA"/>
</dbReference>
<feature type="compositionally biased region" description="Polar residues" evidence="1">
    <location>
        <begin position="156"/>
        <end position="166"/>
    </location>
</feature>
<sequence length="544" mass="59136">MDATRITAVSIIAICAVAVVLQGCSTVPRPMLPPPMPAVYPGPLIPSPPGGGCLPFASLVSSNPRPETSKVADVLLRAGYVIAAVENGRTTWRCNRVLQPTGSASVPQRVSPPVPPANNRSDPVLTMQREAQQNLQPEVRRHEIAGNRAVDPQGLASPTNSLSTVRETLSSTSLTISETPAVTTENSAPPRDDAKASKASGDEARALAGRLLPDGITDRDGWASDIVDAIDALNLPANSQYLCATMAVIGQESGFQADPIVTGLPAIALAEIDRLRDKFHIPRVFVDKALDLRSPNGRSYRARIDAARTEKELSDAYEDFFRHLQLPILGNVSDPYNPIRTLGPMQVSIAFINEHSSRFKDKIPDGMHIRAFGFSRRGGVLFGTMHLLDYAAPYDLPIYRFADYNAGRYASRNAAFQNAIARLSNTTLSLDGILLTEESAGAYTGETLRAAQSLTTLLRLTADQIANALKLHRSVQLESTELYRRVFKLADERAEAPLPRALLPNIKLSGPKIQRKNLSTSWFAQRVDTRYRACLARDELATSE</sequence>
<evidence type="ECO:0008006" key="4">
    <source>
        <dbReference type="Google" id="ProtNLM"/>
    </source>
</evidence>
<evidence type="ECO:0000313" key="3">
    <source>
        <dbReference type="Proteomes" id="UP000198607"/>
    </source>
</evidence>
<dbReference type="STRING" id="83767.SAMN05660652_04121"/>
<feature type="compositionally biased region" description="Low complexity" evidence="1">
    <location>
        <begin position="167"/>
        <end position="179"/>
    </location>
</feature>
<accession>A0A1G8NY11</accession>
<feature type="region of interest" description="Disordered" evidence="1">
    <location>
        <begin position="102"/>
        <end position="122"/>
    </location>
</feature>
<evidence type="ECO:0000313" key="2">
    <source>
        <dbReference type="EMBL" id="SDI84420.1"/>
    </source>
</evidence>
<dbReference type="PROSITE" id="PS51257">
    <property type="entry name" value="PROKAR_LIPOPROTEIN"/>
    <property type="match status" value="1"/>
</dbReference>
<evidence type="ECO:0000256" key="1">
    <source>
        <dbReference type="SAM" id="MobiDB-lite"/>
    </source>
</evidence>
<dbReference type="AlphaFoldDB" id="A0A1G8NY11"/>
<dbReference type="InterPro" id="IPR011673">
    <property type="entry name" value="DUF1615"/>
</dbReference>
<organism evidence="2 3">
    <name type="scientific">Propionivibrio dicarboxylicus</name>
    <dbReference type="NCBI Taxonomy" id="83767"/>
    <lineage>
        <taxon>Bacteria</taxon>
        <taxon>Pseudomonadati</taxon>
        <taxon>Pseudomonadota</taxon>
        <taxon>Betaproteobacteria</taxon>
        <taxon>Rhodocyclales</taxon>
        <taxon>Rhodocyclaceae</taxon>
        <taxon>Propionivibrio</taxon>
    </lineage>
</organism>
<proteinExistence type="predicted"/>
<name>A0A1G8NY11_9RHOO</name>